<evidence type="ECO:0000313" key="6">
    <source>
        <dbReference type="EMBL" id="GAE92636.1"/>
    </source>
</evidence>
<dbReference type="eggNOG" id="COG0285">
    <property type="taxonomic scope" value="Bacteria"/>
</dbReference>
<dbReference type="AlphaFoldDB" id="W4VHJ9"/>
<dbReference type="EMBL" id="BAVS01000006">
    <property type="protein sequence ID" value="GAE92636.1"/>
    <property type="molecule type" value="Genomic_DNA"/>
</dbReference>
<proteinExistence type="inferred from homology"/>
<dbReference type="SUPFAM" id="SSF53623">
    <property type="entry name" value="MurD-like peptide ligases, catalytic domain"/>
    <property type="match status" value="1"/>
</dbReference>
<organism evidence="6 7">
    <name type="scientific">Gracilibacillus boraciitolerans JCM 21714</name>
    <dbReference type="NCBI Taxonomy" id="1298598"/>
    <lineage>
        <taxon>Bacteria</taxon>
        <taxon>Bacillati</taxon>
        <taxon>Bacillota</taxon>
        <taxon>Bacilli</taxon>
        <taxon>Bacillales</taxon>
        <taxon>Bacillaceae</taxon>
        <taxon>Gracilibacillus</taxon>
    </lineage>
</organism>
<name>W4VHJ9_9BACI</name>
<gene>
    <name evidence="6" type="ORF">JCM21714_1644</name>
</gene>
<evidence type="ECO:0000256" key="1">
    <source>
        <dbReference type="ARBA" id="ARBA00008276"/>
    </source>
</evidence>
<comment type="similarity">
    <text evidence="1">Belongs to the folylpolyglutamate synthase family.</text>
</comment>
<protein>
    <submittedName>
        <fullName evidence="6">Dihydrofolate synthase</fullName>
    </submittedName>
</protein>
<dbReference type="RefSeq" id="WP_035722685.1">
    <property type="nucleotide sequence ID" value="NZ_BAVS01000006.1"/>
</dbReference>
<evidence type="ECO:0000259" key="5">
    <source>
        <dbReference type="Pfam" id="PF08245"/>
    </source>
</evidence>
<dbReference type="OrthoDB" id="9809356at2"/>
<dbReference type="InterPro" id="IPR036565">
    <property type="entry name" value="Mur-like_cat_sf"/>
</dbReference>
<dbReference type="GO" id="GO:0008841">
    <property type="term" value="F:dihydrofolate synthase activity"/>
    <property type="evidence" value="ECO:0007669"/>
    <property type="project" value="TreeGrafter"/>
</dbReference>
<keyword evidence="7" id="KW-1185">Reference proteome</keyword>
<dbReference type="Pfam" id="PF08245">
    <property type="entry name" value="Mur_ligase_M"/>
    <property type="match status" value="1"/>
</dbReference>
<dbReference type="InterPro" id="IPR013221">
    <property type="entry name" value="Mur_ligase_cen"/>
</dbReference>
<dbReference type="STRING" id="1298598.JCM21714_1644"/>
<evidence type="ECO:0000256" key="2">
    <source>
        <dbReference type="ARBA" id="ARBA00022598"/>
    </source>
</evidence>
<dbReference type="GO" id="GO:0004326">
    <property type="term" value="F:tetrahydrofolylpolyglutamate synthase activity"/>
    <property type="evidence" value="ECO:0007669"/>
    <property type="project" value="InterPro"/>
</dbReference>
<dbReference type="PANTHER" id="PTHR11136">
    <property type="entry name" value="FOLYLPOLYGLUTAMATE SYNTHASE-RELATED"/>
    <property type="match status" value="1"/>
</dbReference>
<reference evidence="6 7" key="1">
    <citation type="journal article" date="2014" name="Genome Announc.">
        <title>Draft Genome Sequence of the Boron-Tolerant and Moderately Halotolerant Bacterium Gracilibacillus boraciitolerans JCM 21714T.</title>
        <authorList>
            <person name="Ahmed I."/>
            <person name="Oshima K."/>
            <person name="Suda W."/>
            <person name="Kitamura K."/>
            <person name="Iida T."/>
            <person name="Ohmori Y."/>
            <person name="Fujiwara T."/>
            <person name="Hattori M."/>
            <person name="Ohkuma M."/>
        </authorList>
    </citation>
    <scope>NUCLEOTIDE SEQUENCE [LARGE SCALE GENOMIC DNA]</scope>
    <source>
        <strain evidence="6 7">JCM 21714</strain>
    </source>
</reference>
<dbReference type="GO" id="GO:0005524">
    <property type="term" value="F:ATP binding"/>
    <property type="evidence" value="ECO:0007669"/>
    <property type="project" value="UniProtKB-KW"/>
</dbReference>
<dbReference type="InterPro" id="IPR001645">
    <property type="entry name" value="Folylpolyglutamate_synth"/>
</dbReference>
<feature type="domain" description="Mur ligase central" evidence="5">
    <location>
        <begin position="46"/>
        <end position="192"/>
    </location>
</feature>
<dbReference type="NCBIfam" id="TIGR01499">
    <property type="entry name" value="folC"/>
    <property type="match status" value="1"/>
</dbReference>
<dbReference type="Gene3D" id="3.40.1190.10">
    <property type="entry name" value="Mur-like, catalytic domain"/>
    <property type="match status" value="1"/>
</dbReference>
<sequence>MFKTIQQLDAYFDNREKIGIKPGLERIQFLLRKVNHPENSMKAIHIAGTNGKGSTVTYLEQSLLAMDYKVGTFTSPSLTNRQGMIQLNQKSISDDDYLKYANQLFDAILELEKREDPPSNFELLVVISFCFFQEYADISIVETGMGGKEDATNCIRPLISIITSIGYDHMNFLGNDLAEITNHKAGIIKQKTPIIIGKLPEQALKVIEDAVLLKQAPLFQLGVDFKIKKID</sequence>
<dbReference type="GO" id="GO:0005737">
    <property type="term" value="C:cytoplasm"/>
    <property type="evidence" value="ECO:0007669"/>
    <property type="project" value="TreeGrafter"/>
</dbReference>
<comment type="caution">
    <text evidence="6">The sequence shown here is derived from an EMBL/GenBank/DDBJ whole genome shotgun (WGS) entry which is preliminary data.</text>
</comment>
<keyword evidence="2" id="KW-0436">Ligase</keyword>
<keyword evidence="3" id="KW-0547">Nucleotide-binding</keyword>
<keyword evidence="4" id="KW-0067">ATP-binding</keyword>
<accession>W4VHJ9</accession>
<evidence type="ECO:0000256" key="4">
    <source>
        <dbReference type="ARBA" id="ARBA00022840"/>
    </source>
</evidence>
<evidence type="ECO:0000256" key="3">
    <source>
        <dbReference type="ARBA" id="ARBA00022741"/>
    </source>
</evidence>
<evidence type="ECO:0000313" key="7">
    <source>
        <dbReference type="Proteomes" id="UP000019102"/>
    </source>
</evidence>
<dbReference type="PANTHER" id="PTHR11136:SF0">
    <property type="entry name" value="DIHYDROFOLATE SYNTHETASE-RELATED"/>
    <property type="match status" value="1"/>
</dbReference>
<dbReference type="Proteomes" id="UP000019102">
    <property type="component" value="Unassembled WGS sequence"/>
</dbReference>